<reference evidence="3" key="1">
    <citation type="submission" date="2017-05" db="EMBL/GenBank/DDBJ databases">
        <authorList>
            <person name="Lin X.B."/>
            <person name="Stothard P."/>
            <person name="Tasseva G."/>
            <person name="Walter J."/>
        </authorList>
    </citation>
    <scope>NUCLEOTIDE SEQUENCE [LARGE SCALE GENOMIC DNA]</scope>
    <source>
        <strain evidence="3">103v</strain>
    </source>
</reference>
<accession>A0A256VIN0</accession>
<dbReference type="CDD" id="cd02418">
    <property type="entry name" value="Peptidase_C39B"/>
    <property type="match status" value="1"/>
</dbReference>
<dbReference type="GO" id="GO:0006508">
    <property type="term" value="P:proteolysis"/>
    <property type="evidence" value="ECO:0007669"/>
    <property type="project" value="InterPro"/>
</dbReference>
<dbReference type="EMBL" id="NGQC01000049">
    <property type="protein sequence ID" value="OYT02619.1"/>
    <property type="molecule type" value="Genomic_DNA"/>
</dbReference>
<protein>
    <recommendedName>
        <fullName evidence="1">Peptidase C39 domain-containing protein</fullName>
    </recommendedName>
</protein>
<dbReference type="InterPro" id="IPR005074">
    <property type="entry name" value="Peptidase_C39"/>
</dbReference>
<organism evidence="2 3">
    <name type="scientific">Limosilactobacillus reuteri</name>
    <name type="common">Lactobacillus reuteri</name>
    <dbReference type="NCBI Taxonomy" id="1598"/>
    <lineage>
        <taxon>Bacteria</taxon>
        <taxon>Bacillati</taxon>
        <taxon>Bacillota</taxon>
        <taxon>Bacilli</taxon>
        <taxon>Lactobacillales</taxon>
        <taxon>Lactobacillaceae</taxon>
        <taxon>Limosilactobacillus</taxon>
    </lineage>
</organism>
<dbReference type="Proteomes" id="UP000216122">
    <property type="component" value="Unassembled WGS sequence"/>
</dbReference>
<feature type="domain" description="Peptidase C39" evidence="1">
    <location>
        <begin position="31"/>
        <end position="158"/>
    </location>
</feature>
<name>A0A256VIN0_LIMRT</name>
<dbReference type="AlphaFoldDB" id="A0A256VIN0"/>
<proteinExistence type="predicted"/>
<dbReference type="PROSITE" id="PS50990">
    <property type="entry name" value="PEPTIDASE_C39"/>
    <property type="match status" value="1"/>
</dbReference>
<reference evidence="2 3" key="2">
    <citation type="submission" date="2017-09" db="EMBL/GenBank/DDBJ databases">
        <title>Tripartite evolution among Lactobacillus johnsonii, Lactobacillus taiwanensis, Lactobacillus reuteri and their rodent host.</title>
        <authorList>
            <person name="Wang T."/>
            <person name="Knowles S."/>
            <person name="Cheng C."/>
        </authorList>
    </citation>
    <scope>NUCLEOTIDE SEQUENCE [LARGE SCALE GENOMIC DNA]</scope>
    <source>
        <strain evidence="2 3">103v</strain>
    </source>
</reference>
<evidence type="ECO:0000313" key="2">
    <source>
        <dbReference type="EMBL" id="OYT02619.1"/>
    </source>
</evidence>
<dbReference type="Pfam" id="PF03412">
    <property type="entry name" value="Peptidase_C39"/>
    <property type="match status" value="1"/>
</dbReference>
<dbReference type="GO" id="GO:0016020">
    <property type="term" value="C:membrane"/>
    <property type="evidence" value="ECO:0007669"/>
    <property type="project" value="InterPro"/>
</dbReference>
<dbReference type="GO" id="GO:0008233">
    <property type="term" value="F:peptidase activity"/>
    <property type="evidence" value="ECO:0007669"/>
    <property type="project" value="InterPro"/>
</dbReference>
<evidence type="ECO:0000259" key="1">
    <source>
        <dbReference type="PROSITE" id="PS50990"/>
    </source>
</evidence>
<gene>
    <name evidence="2" type="ORF">CBG21_07955</name>
</gene>
<comment type="caution">
    <text evidence="2">The sequence shown here is derived from an EMBL/GenBank/DDBJ whole genome shotgun (WGS) entry which is preliminary data.</text>
</comment>
<evidence type="ECO:0000313" key="3">
    <source>
        <dbReference type="Proteomes" id="UP000216122"/>
    </source>
</evidence>
<sequence length="182" mass="21068">MNSKLNVQFCYDEKVKKRRRKVKFKKYYTAQVDESDCGVAALSMVLKYYKSKIPIARLRTLAKTSKEGTSIYGIIQAAKAYKLIGKAIRLKYDEFDKVQSYLPLIVHVIKNNSLQHYYVLNRITEKHVVLSDPDNDIGIIKKSREAFFKEWTGIAILFEKSQKYIPVTGTVPCQVYTLNNKN</sequence>
<dbReference type="GO" id="GO:0005524">
    <property type="term" value="F:ATP binding"/>
    <property type="evidence" value="ECO:0007669"/>
    <property type="project" value="InterPro"/>
</dbReference>
<dbReference type="Gene3D" id="3.90.70.10">
    <property type="entry name" value="Cysteine proteinases"/>
    <property type="match status" value="1"/>
</dbReference>